<proteinExistence type="predicted"/>
<reference evidence="3" key="1">
    <citation type="submission" date="2021-05" db="EMBL/GenBank/DDBJ databases">
        <authorList>
            <person name="Pietrasiak N."/>
            <person name="Ward R."/>
            <person name="Stajich J.E."/>
            <person name="Kurbessoian T."/>
        </authorList>
    </citation>
    <scope>NUCLEOTIDE SEQUENCE</scope>
    <source>
        <strain evidence="3">GSE-NOS-MK-12-04C</strain>
    </source>
</reference>
<organism evidence="3 4">
    <name type="scientific">Cyanomargarita calcarea GSE-NOS-MK-12-04C</name>
    <dbReference type="NCBI Taxonomy" id="2839659"/>
    <lineage>
        <taxon>Bacteria</taxon>
        <taxon>Bacillati</taxon>
        <taxon>Cyanobacteriota</taxon>
        <taxon>Cyanophyceae</taxon>
        <taxon>Nostocales</taxon>
        <taxon>Cyanomargaritaceae</taxon>
        <taxon>Cyanomargarita</taxon>
    </lineage>
</organism>
<evidence type="ECO:0000259" key="2">
    <source>
        <dbReference type="Pfam" id="PF12965"/>
    </source>
</evidence>
<accession>A0A951QJH5</accession>
<dbReference type="Proteomes" id="UP000729701">
    <property type="component" value="Unassembled WGS sequence"/>
</dbReference>
<feature type="domain" description="DUF3854" evidence="2">
    <location>
        <begin position="150"/>
        <end position="269"/>
    </location>
</feature>
<protein>
    <submittedName>
        <fullName evidence="3">DUF3854 domain-containing protein</fullName>
    </submittedName>
</protein>
<dbReference type="AlphaFoldDB" id="A0A951QJH5"/>
<feature type="domain" description="Virulence-associated protein E-like" evidence="1">
    <location>
        <begin position="387"/>
        <end position="596"/>
    </location>
</feature>
<dbReference type="PANTHER" id="PTHR34985">
    <property type="entry name" value="SLR0554 PROTEIN"/>
    <property type="match status" value="1"/>
</dbReference>
<name>A0A951QJH5_9CYAN</name>
<dbReference type="InterPro" id="IPR024385">
    <property type="entry name" value="DUF3854"/>
</dbReference>
<dbReference type="Pfam" id="PF12965">
    <property type="entry name" value="DUF3854"/>
    <property type="match status" value="1"/>
</dbReference>
<gene>
    <name evidence="3" type="ORF">KME60_07180</name>
</gene>
<evidence type="ECO:0000313" key="3">
    <source>
        <dbReference type="EMBL" id="MBW4667217.1"/>
    </source>
</evidence>
<evidence type="ECO:0000259" key="1">
    <source>
        <dbReference type="Pfam" id="PF05272"/>
    </source>
</evidence>
<dbReference type="Pfam" id="PF05272">
    <property type="entry name" value="VapE-like_dom"/>
    <property type="match status" value="1"/>
</dbReference>
<evidence type="ECO:0000313" key="4">
    <source>
        <dbReference type="Proteomes" id="UP000729701"/>
    </source>
</evidence>
<dbReference type="PANTHER" id="PTHR34985:SF1">
    <property type="entry name" value="SLR0554 PROTEIN"/>
    <property type="match status" value="1"/>
</dbReference>
<dbReference type="InterPro" id="IPR007936">
    <property type="entry name" value="VapE-like_dom"/>
</dbReference>
<comment type="caution">
    <text evidence="3">The sequence shown here is derived from an EMBL/GenBank/DDBJ whole genome shotgun (WGS) entry which is preliminary data.</text>
</comment>
<sequence length="872" mass="98935">MTATDVCIKKNPAIEFQSLEAFKDYIRKSFIKGSGIDPIIFDACVEFHETLEYGDGGEVSTPIHEELNWHFARFGKIQKPMYAAFLRNEDGSLWQAIISSTDDNSNRPYRYLAPKSEENGDRAYLPPIPLEIRRRISQKYGIEVPEEGSFWEWLEDANIPRIVTEGGKKSLSALSQGYAAISLFGCTCGVKVDEQDETYLIEDLRRFATEESTWLFAFDRDEKEKAKISVARGKKKFRLALTEAKCMHGDIYWKSERGKGMDDLIANGGGGAFDDAYQQAIAKLQKAYDSDSVFMPKQSRSKHMQRYNLLKSRWGDELKFNEMQLCPERKGKPLDLDTLSIQIAMDFDIDIGRDSAIELVTYIAKEKSYHPVRSYLKEVSEAHPNQDMRILDNLASRYFGTTEPLYNTFMRKTLIGLVRRVMEPGCQFDSVCVLQGGQGIRKSTFWKTLAVNPNWFDGNAGTEKNDKDELLKLRRFWILELAEIEAVFKKKEVASLRAFLTNKDDSLRPPYGRKMESFPRTSGFVGSVNPAEFLVDPEGHRRNWVIPVGLKRIPIEKLEAERDRLWAAAVQAYKMGEKHYLDSEDEEKNAFLNKRYETTDSWTEVIAFYLENKHLTETTTTEVMSDCLNLEVGRHDKSSQMRVATILRKLGWVKAEKATFNGKKSTPIWKKTVDTSSNLEVSTAVLGVASTEVSTTSNTYSEGILADALTPSQNDPAQLEKEKFCYSGLQGTQALQEKPESKLPAPIEVEIQGLGGKSRATLIVTKVHSTGKSFKVECELADGTKKTLHQKQKLTGSKAQAEQEAREILEKYQGEVLATQTFKVRKLWDEEYVWVEGCKVVSLPNPPVKTYYLFRTAEGTCITAGDGEFRLM</sequence>
<reference evidence="3" key="2">
    <citation type="journal article" date="2022" name="Microbiol. Resour. Announc.">
        <title>Metagenome Sequencing to Explore Phylogenomics of Terrestrial Cyanobacteria.</title>
        <authorList>
            <person name="Ward R.D."/>
            <person name="Stajich J.E."/>
            <person name="Johansen J.R."/>
            <person name="Huntemann M."/>
            <person name="Clum A."/>
            <person name="Foster B."/>
            <person name="Foster B."/>
            <person name="Roux S."/>
            <person name="Palaniappan K."/>
            <person name="Varghese N."/>
            <person name="Mukherjee S."/>
            <person name="Reddy T.B.K."/>
            <person name="Daum C."/>
            <person name="Copeland A."/>
            <person name="Chen I.A."/>
            <person name="Ivanova N.N."/>
            <person name="Kyrpides N.C."/>
            <person name="Shapiro N."/>
            <person name="Eloe-Fadrosh E.A."/>
            <person name="Pietrasiak N."/>
        </authorList>
    </citation>
    <scope>NUCLEOTIDE SEQUENCE</scope>
    <source>
        <strain evidence="3">GSE-NOS-MK-12-04C</strain>
    </source>
</reference>
<dbReference type="EMBL" id="JAHHGZ010000006">
    <property type="protein sequence ID" value="MBW4667217.1"/>
    <property type="molecule type" value="Genomic_DNA"/>
</dbReference>